<dbReference type="Proteomes" id="UP000297564">
    <property type="component" value="Unassembled WGS sequence"/>
</dbReference>
<sequence length="714" mass="77258">MTFLTARLSPSSASTRPGPSGTGPERAGEGRWGARRVAVTEAPPELLQAQARARASKAENSNVDAGSCPADRKAAAVKAGPGTPSFHASRGRTGVPPYQPRERPLTDGKHFLATLRMEPKADVVLAGLTMHKRSTGLRNVVGKLDAYHGNLTLVNGRRNPAPHAESLRRAVIELEAALEDYGRKHAHRHKEPMKELLAQVHKERRAVESLCGMLDTLPRDGTFPAQHMLELLRDGVAPEHIIHGIAASRSATQIFVASACERARVCVGVLTENTPFTEAAHVPDRRAELGSGAVNTVWRADFRIGGKTVPMVFKPENPGGDIGIAAKAAGIEAQSPNFAGRARATYLCSQALGLSLVPPTDVTILHGQVGSVMGLVNGCQPISIGSVRIELPPKLAEGLRTRPDALTAYALQCGCTAASIAGNVLQLERRVQVPVFHEEGLPRTGPAGHPLTQPRDLPIRIALPVDSGTFRRDMVSAQWLDCFTRQVDRTSMNFMLVPRQDGGFDLRLIDNDASFGTNIRATDKIEPKTTKATHRTNLPLRIDRSQFDAFMSLDVVDALARALHGPLDDASVEITRKDALAFKEILKEYEGRGWVLETDAQWASPEVAAALGIDHDGSRLRDALKATPSERWRQRNAAAKLQQRADVTSYVAREAMEQGILQWERGVLKTAPQELLGLPALFDLAELQTLARGDTGAVETKARRGPDGAQRMEG</sequence>
<dbReference type="EMBL" id="SMLL01000001">
    <property type="protein sequence ID" value="TFZ04617.1"/>
    <property type="molecule type" value="Genomic_DNA"/>
</dbReference>
<organism evidence="2 3">
    <name type="scientific">Ramlibacter rhizophilus</name>
    <dbReference type="NCBI Taxonomy" id="1781167"/>
    <lineage>
        <taxon>Bacteria</taxon>
        <taxon>Pseudomonadati</taxon>
        <taxon>Pseudomonadota</taxon>
        <taxon>Betaproteobacteria</taxon>
        <taxon>Burkholderiales</taxon>
        <taxon>Comamonadaceae</taxon>
        <taxon>Ramlibacter</taxon>
    </lineage>
</organism>
<proteinExistence type="predicted"/>
<dbReference type="AlphaFoldDB" id="A0A4Z0BZ33"/>
<dbReference type="RefSeq" id="WP_135283499.1">
    <property type="nucleotide sequence ID" value="NZ_SMLL01000001.1"/>
</dbReference>
<evidence type="ECO:0000313" key="2">
    <source>
        <dbReference type="EMBL" id="TFZ04617.1"/>
    </source>
</evidence>
<keyword evidence="3" id="KW-1185">Reference proteome</keyword>
<name>A0A4Z0BZ33_9BURK</name>
<feature type="region of interest" description="Disordered" evidence="1">
    <location>
        <begin position="1"/>
        <end position="105"/>
    </location>
</feature>
<feature type="compositionally biased region" description="Polar residues" evidence="1">
    <location>
        <begin position="8"/>
        <end position="17"/>
    </location>
</feature>
<gene>
    <name evidence="2" type="ORF">EZ242_02385</name>
</gene>
<evidence type="ECO:0000313" key="3">
    <source>
        <dbReference type="Proteomes" id="UP000297564"/>
    </source>
</evidence>
<evidence type="ECO:0000256" key="1">
    <source>
        <dbReference type="SAM" id="MobiDB-lite"/>
    </source>
</evidence>
<comment type="caution">
    <text evidence="2">The sequence shown here is derived from an EMBL/GenBank/DDBJ whole genome shotgun (WGS) entry which is preliminary data.</text>
</comment>
<reference evidence="2 3" key="1">
    <citation type="submission" date="2019-03" db="EMBL/GenBank/DDBJ databases">
        <title>Ramlibacter rhizophilus CCTCC AB2015357, whole genome shotgun sequence.</title>
        <authorList>
            <person name="Zhang X."/>
            <person name="Feng G."/>
            <person name="Zhu H."/>
        </authorList>
    </citation>
    <scope>NUCLEOTIDE SEQUENCE [LARGE SCALE GENOMIC DNA]</scope>
    <source>
        <strain evidence="2 3">CCTCC AB2015357</strain>
    </source>
</reference>
<protein>
    <submittedName>
        <fullName evidence="2">Uncharacterized protein</fullName>
    </submittedName>
</protein>
<dbReference type="OrthoDB" id="3423180at2"/>
<accession>A0A4Z0BZ33</accession>